<dbReference type="SUPFAM" id="SSF55874">
    <property type="entry name" value="ATPase domain of HSP90 chaperone/DNA topoisomerase II/histidine kinase"/>
    <property type="match status" value="1"/>
</dbReference>
<dbReference type="RefSeq" id="WP_091952648.1">
    <property type="nucleotide sequence ID" value="NZ_FMAI01000001.1"/>
</dbReference>
<evidence type="ECO:0000259" key="8">
    <source>
        <dbReference type="Pfam" id="PF07568"/>
    </source>
</evidence>
<evidence type="ECO:0000313" key="10">
    <source>
        <dbReference type="Proteomes" id="UP000199184"/>
    </source>
</evidence>
<dbReference type="GO" id="GO:0004673">
    <property type="term" value="F:protein histidine kinase activity"/>
    <property type="evidence" value="ECO:0007669"/>
    <property type="project" value="UniProtKB-EC"/>
</dbReference>
<keyword evidence="3" id="KW-0597">Phosphoprotein</keyword>
<dbReference type="PANTHER" id="PTHR41523:SF7">
    <property type="entry name" value="HISTIDINE KINASE"/>
    <property type="match status" value="1"/>
</dbReference>
<evidence type="ECO:0000256" key="7">
    <source>
        <dbReference type="ARBA" id="ARBA00022840"/>
    </source>
</evidence>
<organism evidence="9 10">
    <name type="scientific">Bradyrhizobium shewense</name>
    <dbReference type="NCBI Taxonomy" id="1761772"/>
    <lineage>
        <taxon>Bacteria</taxon>
        <taxon>Pseudomonadati</taxon>
        <taxon>Pseudomonadota</taxon>
        <taxon>Alphaproteobacteria</taxon>
        <taxon>Hyphomicrobiales</taxon>
        <taxon>Nitrobacteraceae</taxon>
        <taxon>Bradyrhizobium</taxon>
    </lineage>
</organism>
<sequence length="209" mass="22561">MSSLSKLSANGGMTAERLLLREFAHRIDDELASAIDLVSKAASRCDAREGRATLASLQERLESHVRLHHALQMPQFTTIVDLAAYLQQLCRSISRSSLEGEGISLSLLLHPLKMSSERCWLLGMIVFELVTSAAGRVSHGGTGAIDLEMWVTTTSVACSITDNGSSDEARPQQKERAIVEALLEHLNGTVDVHAGPGGTTTVVSLPRWS</sequence>
<feature type="domain" description="Signal transduction histidine kinase subgroup 2 dimerisation and phosphoacceptor" evidence="8">
    <location>
        <begin position="22"/>
        <end position="96"/>
    </location>
</feature>
<comment type="catalytic activity">
    <reaction evidence="1">
        <text>ATP + protein L-histidine = ADP + protein N-phospho-L-histidine.</text>
        <dbReference type="EC" id="2.7.13.3"/>
    </reaction>
</comment>
<accession>A0A1C3U2X7</accession>
<dbReference type="EMBL" id="FMAI01000001">
    <property type="protein sequence ID" value="SCB09900.1"/>
    <property type="molecule type" value="Genomic_DNA"/>
</dbReference>
<dbReference type="PANTHER" id="PTHR41523">
    <property type="entry name" value="TWO-COMPONENT SYSTEM SENSOR PROTEIN"/>
    <property type="match status" value="1"/>
</dbReference>
<protein>
    <recommendedName>
        <fullName evidence="2">histidine kinase</fullName>
        <ecNumber evidence="2">2.7.13.3</ecNumber>
    </recommendedName>
</protein>
<gene>
    <name evidence="9" type="ORF">GA0061098_1001293</name>
</gene>
<dbReference type="GO" id="GO:0005524">
    <property type="term" value="F:ATP binding"/>
    <property type="evidence" value="ECO:0007669"/>
    <property type="project" value="UniProtKB-KW"/>
</dbReference>
<evidence type="ECO:0000313" key="9">
    <source>
        <dbReference type="EMBL" id="SCB09900.1"/>
    </source>
</evidence>
<dbReference type="Pfam" id="PF07568">
    <property type="entry name" value="HisKA_2"/>
    <property type="match status" value="1"/>
</dbReference>
<evidence type="ECO:0000256" key="6">
    <source>
        <dbReference type="ARBA" id="ARBA00022777"/>
    </source>
</evidence>
<dbReference type="AlphaFoldDB" id="A0A1C3U2X7"/>
<keyword evidence="5" id="KW-0547">Nucleotide-binding</keyword>
<evidence type="ECO:0000256" key="2">
    <source>
        <dbReference type="ARBA" id="ARBA00012438"/>
    </source>
</evidence>
<dbReference type="Proteomes" id="UP000199184">
    <property type="component" value="Unassembled WGS sequence"/>
</dbReference>
<name>A0A1C3U2X7_9BRAD</name>
<dbReference type="EC" id="2.7.13.3" evidence="2"/>
<reference evidence="10" key="1">
    <citation type="submission" date="2016-08" db="EMBL/GenBank/DDBJ databases">
        <authorList>
            <person name="Varghese N."/>
            <person name="Submissions Spin"/>
        </authorList>
    </citation>
    <scope>NUCLEOTIDE SEQUENCE [LARGE SCALE GENOMIC DNA]</scope>
    <source>
        <strain evidence="10">ERR11</strain>
    </source>
</reference>
<dbReference type="Gene3D" id="3.30.565.10">
    <property type="entry name" value="Histidine kinase-like ATPase, C-terminal domain"/>
    <property type="match status" value="1"/>
</dbReference>
<dbReference type="InterPro" id="IPR011495">
    <property type="entry name" value="Sig_transdc_His_kin_sub2_dim/P"/>
</dbReference>
<keyword evidence="4" id="KW-0808">Transferase</keyword>
<keyword evidence="7" id="KW-0067">ATP-binding</keyword>
<evidence type="ECO:0000256" key="3">
    <source>
        <dbReference type="ARBA" id="ARBA00022553"/>
    </source>
</evidence>
<evidence type="ECO:0000256" key="4">
    <source>
        <dbReference type="ARBA" id="ARBA00022679"/>
    </source>
</evidence>
<keyword evidence="10" id="KW-1185">Reference proteome</keyword>
<dbReference type="InterPro" id="IPR036890">
    <property type="entry name" value="HATPase_C_sf"/>
</dbReference>
<evidence type="ECO:0000256" key="1">
    <source>
        <dbReference type="ARBA" id="ARBA00000085"/>
    </source>
</evidence>
<keyword evidence="6 9" id="KW-0418">Kinase</keyword>
<proteinExistence type="predicted"/>
<evidence type="ECO:0000256" key="5">
    <source>
        <dbReference type="ARBA" id="ARBA00022741"/>
    </source>
</evidence>